<protein>
    <submittedName>
        <fullName evidence="2">Glyoxalase</fullName>
    </submittedName>
</protein>
<reference evidence="2 3" key="1">
    <citation type="submission" date="2017-06" db="EMBL/GenBank/DDBJ databases">
        <title>the draft geome sequence of Illustriluteabacillus marina B3227.</title>
        <authorList>
            <person name="He R.-H."/>
            <person name="Du Z.-J."/>
        </authorList>
    </citation>
    <scope>NUCLEOTIDE SEQUENCE [LARGE SCALE GENOMIC DNA]</scope>
    <source>
        <strain evidence="2 3">B3227</strain>
    </source>
</reference>
<dbReference type="InterPro" id="IPR004360">
    <property type="entry name" value="Glyas_Fos-R_dOase_dom"/>
</dbReference>
<accession>A0A2I0QQV3</accession>
<dbReference type="Pfam" id="PF00903">
    <property type="entry name" value="Glyoxalase"/>
    <property type="match status" value="1"/>
</dbReference>
<name>A0A2I0QQV3_9BACI</name>
<dbReference type="EMBL" id="PJNH01000004">
    <property type="protein sequence ID" value="PKR76717.1"/>
    <property type="molecule type" value="Genomic_DNA"/>
</dbReference>
<sequence>MSYSLTKIDHVQLSAPPNSEDKARDFFINVLGMEEVEKPTALKKNGGVWFQTDGVQLHVGIEEDFTPNKKAHPALEVLGLEALMSQLDLHRVPYQKDNKIPGANRIYIHDPFGNRIEMIQWV</sequence>
<dbReference type="RefSeq" id="WP_101332467.1">
    <property type="nucleotide sequence ID" value="NZ_PJNH01000004.1"/>
</dbReference>
<dbReference type="Proteomes" id="UP000243524">
    <property type="component" value="Unassembled WGS sequence"/>
</dbReference>
<comment type="caution">
    <text evidence="2">The sequence shown here is derived from an EMBL/GenBank/DDBJ whole genome shotgun (WGS) entry which is preliminary data.</text>
</comment>
<feature type="domain" description="VOC" evidence="1">
    <location>
        <begin position="7"/>
        <end position="121"/>
    </location>
</feature>
<evidence type="ECO:0000313" key="3">
    <source>
        <dbReference type="Proteomes" id="UP000243524"/>
    </source>
</evidence>
<dbReference type="PANTHER" id="PTHR39175">
    <property type="entry name" value="FAMILY PROTEIN, PUTATIVE (AFU_ORTHOLOGUE AFUA_3G15060)-RELATED"/>
    <property type="match status" value="1"/>
</dbReference>
<evidence type="ECO:0000259" key="1">
    <source>
        <dbReference type="PROSITE" id="PS51819"/>
    </source>
</evidence>
<dbReference type="AlphaFoldDB" id="A0A2I0QQV3"/>
<dbReference type="PANTHER" id="PTHR39175:SF1">
    <property type="entry name" value="FAMILY PROTEIN, PUTATIVE (AFU_ORTHOLOGUE AFUA_3G15060)-RELATED"/>
    <property type="match status" value="1"/>
</dbReference>
<evidence type="ECO:0000313" key="2">
    <source>
        <dbReference type="EMBL" id="PKR76717.1"/>
    </source>
</evidence>
<dbReference type="Gene3D" id="3.10.180.10">
    <property type="entry name" value="2,3-Dihydroxybiphenyl 1,2-Dioxygenase, domain 1"/>
    <property type="match status" value="1"/>
</dbReference>
<keyword evidence="3" id="KW-1185">Reference proteome</keyword>
<proteinExistence type="predicted"/>
<organism evidence="2 3">
    <name type="scientific">Halalkalibacillus sediminis</name>
    <dbReference type="NCBI Taxonomy" id="2018042"/>
    <lineage>
        <taxon>Bacteria</taxon>
        <taxon>Bacillati</taxon>
        <taxon>Bacillota</taxon>
        <taxon>Bacilli</taxon>
        <taxon>Bacillales</taxon>
        <taxon>Bacillaceae</taxon>
        <taxon>Halalkalibacillus</taxon>
    </lineage>
</organism>
<dbReference type="OrthoDB" id="9813630at2"/>
<gene>
    <name evidence="2" type="ORF">CEY16_12930</name>
</gene>
<dbReference type="InterPro" id="IPR029068">
    <property type="entry name" value="Glyas_Bleomycin-R_OHBP_Dase"/>
</dbReference>
<dbReference type="SUPFAM" id="SSF54593">
    <property type="entry name" value="Glyoxalase/Bleomycin resistance protein/Dihydroxybiphenyl dioxygenase"/>
    <property type="match status" value="1"/>
</dbReference>
<dbReference type="InterPro" id="IPR037523">
    <property type="entry name" value="VOC_core"/>
</dbReference>
<dbReference type="PROSITE" id="PS51819">
    <property type="entry name" value="VOC"/>
    <property type="match status" value="1"/>
</dbReference>